<feature type="compositionally biased region" description="Basic residues" evidence="1">
    <location>
        <begin position="79"/>
        <end position="96"/>
    </location>
</feature>
<keyword evidence="3" id="KW-1185">Reference proteome</keyword>
<accession>A0A6A6NY19</accession>
<protein>
    <submittedName>
        <fullName evidence="2">Uncharacterized protein</fullName>
    </submittedName>
</protein>
<evidence type="ECO:0000256" key="1">
    <source>
        <dbReference type="SAM" id="MobiDB-lite"/>
    </source>
</evidence>
<dbReference type="AlphaFoldDB" id="A0A6A6NY19"/>
<sequence>MLPPKHFELRRRQSPSFCSIVFFRDASPGPVTCPSPAPGRLQILVARPLPVPGHEQPRPVWQLPGPVGAVHPQGEQRVPRRHRLRPARRRIGPAGP</sequence>
<name>A0A6A6NY19_9PEZI</name>
<gene>
    <name evidence="2" type="ORF">BDY21DRAFT_345698</name>
</gene>
<proteinExistence type="predicted"/>
<dbReference type="Proteomes" id="UP000799766">
    <property type="component" value="Unassembled WGS sequence"/>
</dbReference>
<feature type="region of interest" description="Disordered" evidence="1">
    <location>
        <begin position="56"/>
        <end position="96"/>
    </location>
</feature>
<reference evidence="2" key="1">
    <citation type="journal article" date="2020" name="Stud. Mycol.">
        <title>101 Dothideomycetes genomes: a test case for predicting lifestyles and emergence of pathogens.</title>
        <authorList>
            <person name="Haridas S."/>
            <person name="Albert R."/>
            <person name="Binder M."/>
            <person name="Bloem J."/>
            <person name="Labutti K."/>
            <person name="Salamov A."/>
            <person name="Andreopoulos B."/>
            <person name="Baker S."/>
            <person name="Barry K."/>
            <person name="Bills G."/>
            <person name="Bluhm B."/>
            <person name="Cannon C."/>
            <person name="Castanera R."/>
            <person name="Culley D."/>
            <person name="Daum C."/>
            <person name="Ezra D."/>
            <person name="Gonzalez J."/>
            <person name="Henrissat B."/>
            <person name="Kuo A."/>
            <person name="Liang C."/>
            <person name="Lipzen A."/>
            <person name="Lutzoni F."/>
            <person name="Magnuson J."/>
            <person name="Mondo S."/>
            <person name="Nolan M."/>
            <person name="Ohm R."/>
            <person name="Pangilinan J."/>
            <person name="Park H.-J."/>
            <person name="Ramirez L."/>
            <person name="Alfaro M."/>
            <person name="Sun H."/>
            <person name="Tritt A."/>
            <person name="Yoshinaga Y."/>
            <person name="Zwiers L.-H."/>
            <person name="Turgeon B."/>
            <person name="Goodwin S."/>
            <person name="Spatafora J."/>
            <person name="Crous P."/>
            <person name="Grigoriev I."/>
        </authorList>
    </citation>
    <scope>NUCLEOTIDE SEQUENCE</scope>
    <source>
        <strain evidence="2">ATCC 16933</strain>
    </source>
</reference>
<dbReference type="EMBL" id="MU001682">
    <property type="protein sequence ID" value="KAF2456646.1"/>
    <property type="molecule type" value="Genomic_DNA"/>
</dbReference>
<evidence type="ECO:0000313" key="3">
    <source>
        <dbReference type="Proteomes" id="UP000799766"/>
    </source>
</evidence>
<evidence type="ECO:0000313" key="2">
    <source>
        <dbReference type="EMBL" id="KAF2456646.1"/>
    </source>
</evidence>
<organism evidence="2 3">
    <name type="scientific">Lineolata rhizophorae</name>
    <dbReference type="NCBI Taxonomy" id="578093"/>
    <lineage>
        <taxon>Eukaryota</taxon>
        <taxon>Fungi</taxon>
        <taxon>Dikarya</taxon>
        <taxon>Ascomycota</taxon>
        <taxon>Pezizomycotina</taxon>
        <taxon>Dothideomycetes</taxon>
        <taxon>Dothideomycetes incertae sedis</taxon>
        <taxon>Lineolatales</taxon>
        <taxon>Lineolataceae</taxon>
        <taxon>Lineolata</taxon>
    </lineage>
</organism>